<reference evidence="1 2" key="1">
    <citation type="submission" date="2023-04" db="EMBL/GenBank/DDBJ databases">
        <title>Two novel species of Flavobacterium.</title>
        <authorList>
            <person name="Liu Q."/>
            <person name="Xin Y.-H."/>
        </authorList>
    </citation>
    <scope>NUCLEOTIDE SEQUENCE [LARGE SCALE GENOMIC DNA]</scope>
    <source>
        <strain evidence="1 2">LB2P87</strain>
    </source>
</reference>
<evidence type="ECO:0000313" key="2">
    <source>
        <dbReference type="Proteomes" id="UP001228643"/>
    </source>
</evidence>
<dbReference type="EMBL" id="JASCRY010000002">
    <property type="protein sequence ID" value="MDI5949860.1"/>
    <property type="molecule type" value="Genomic_DNA"/>
</dbReference>
<evidence type="ECO:0000313" key="1">
    <source>
        <dbReference type="EMBL" id="MDI5949860.1"/>
    </source>
</evidence>
<dbReference type="AlphaFoldDB" id="A0AAW6TPU6"/>
<keyword evidence="2" id="KW-1185">Reference proteome</keyword>
<protein>
    <submittedName>
        <fullName evidence="1">Uncharacterized protein</fullName>
    </submittedName>
</protein>
<name>A0AAW6TPU6_9FLAO</name>
<accession>A0AAW6TPU6</accession>
<gene>
    <name evidence="1" type="ORF">QLS97_09400</name>
</gene>
<proteinExistence type="predicted"/>
<dbReference type="RefSeq" id="WP_282716198.1">
    <property type="nucleotide sequence ID" value="NZ_JASCRX010000006.1"/>
</dbReference>
<dbReference type="Proteomes" id="UP001228643">
    <property type="component" value="Unassembled WGS sequence"/>
</dbReference>
<organism evidence="1 2">
    <name type="scientific">Flavobacterium yafengii</name>
    <dbReference type="NCBI Taxonomy" id="3041253"/>
    <lineage>
        <taxon>Bacteria</taxon>
        <taxon>Pseudomonadati</taxon>
        <taxon>Bacteroidota</taxon>
        <taxon>Flavobacteriia</taxon>
        <taxon>Flavobacteriales</taxon>
        <taxon>Flavobacteriaceae</taxon>
        <taxon>Flavobacterium</taxon>
    </lineage>
</organism>
<sequence>MIALKKAERITATTTDLGNWLNGKLVLYLADLANPNNGLNLIPNPL</sequence>
<comment type="caution">
    <text evidence="1">The sequence shown here is derived from an EMBL/GenBank/DDBJ whole genome shotgun (WGS) entry which is preliminary data.</text>
</comment>